<dbReference type="InterPro" id="IPR008979">
    <property type="entry name" value="Galactose-bd-like_sf"/>
</dbReference>
<dbReference type="InterPro" id="IPR017853">
    <property type="entry name" value="GH"/>
</dbReference>
<dbReference type="InterPro" id="IPR006102">
    <property type="entry name" value="Ig-like_GH2"/>
</dbReference>
<dbReference type="GO" id="GO:0004565">
    <property type="term" value="F:beta-galactosidase activity"/>
    <property type="evidence" value="ECO:0007669"/>
    <property type="project" value="UniProtKB-EC"/>
</dbReference>
<dbReference type="InterPro" id="IPR006103">
    <property type="entry name" value="Glyco_hydro_2_cat"/>
</dbReference>
<dbReference type="InterPro" id="IPR006104">
    <property type="entry name" value="Glyco_hydro_2_N"/>
</dbReference>
<dbReference type="EMBL" id="UAVW01000007">
    <property type="protein sequence ID" value="SQB10732.1"/>
    <property type="molecule type" value="Genomic_DNA"/>
</dbReference>
<dbReference type="Pfam" id="PF02836">
    <property type="entry name" value="Glyco_hydro_2_C"/>
    <property type="match status" value="1"/>
</dbReference>
<dbReference type="InterPro" id="IPR051913">
    <property type="entry name" value="GH2_Domain-Containing"/>
</dbReference>
<dbReference type="EMBL" id="CZAB01000110">
    <property type="protein sequence ID" value="CUQ19727.1"/>
    <property type="molecule type" value="Genomic_DNA"/>
</dbReference>
<feature type="domain" description="Glycoside hydrolase family 2 catalytic" evidence="5">
    <location>
        <begin position="268"/>
        <end position="552"/>
    </location>
</feature>
<reference evidence="7 9" key="1">
    <citation type="submission" date="2015-09" db="EMBL/GenBank/DDBJ databases">
        <authorList>
            <consortium name="Pathogen Informatics"/>
        </authorList>
    </citation>
    <scope>NUCLEOTIDE SEQUENCE [LARGE SCALE GENOMIC DNA]</scope>
    <source>
        <strain evidence="7 9">2789STDY5834865</strain>
    </source>
</reference>
<evidence type="ECO:0000259" key="5">
    <source>
        <dbReference type="Pfam" id="PF02836"/>
    </source>
</evidence>
<evidence type="ECO:0000256" key="1">
    <source>
        <dbReference type="ARBA" id="ARBA00007401"/>
    </source>
</evidence>
<keyword evidence="10" id="KW-1185">Reference proteome</keyword>
<dbReference type="EC" id="3.2.1.23" evidence="7"/>
<proteinExistence type="inferred from homology"/>
<dbReference type="PANTHER" id="PTHR42732:SF1">
    <property type="entry name" value="BETA-MANNOSIDASE"/>
    <property type="match status" value="1"/>
</dbReference>
<dbReference type="Pfam" id="PF00703">
    <property type="entry name" value="Glyco_hydro_2"/>
    <property type="match status" value="1"/>
</dbReference>
<comment type="similarity">
    <text evidence="1">Belongs to the glycosyl hydrolase 2 family.</text>
</comment>
<protein>
    <submittedName>
        <fullName evidence="7">Beta-galactosidase LacZ</fullName>
        <ecNumber evidence="7">3.2.1.23</ecNumber>
        <ecNumber evidence="7">3.2.1.31</ecNumber>
    </submittedName>
</protein>
<keyword evidence="3 7" id="KW-0326">Glycosidase</keyword>
<dbReference type="SUPFAM" id="SSF51445">
    <property type="entry name" value="(Trans)glycosidases"/>
    <property type="match status" value="1"/>
</dbReference>
<evidence type="ECO:0000259" key="4">
    <source>
        <dbReference type="Pfam" id="PF00703"/>
    </source>
</evidence>
<dbReference type="AlphaFoldDB" id="A0A174UI32"/>
<dbReference type="Gene3D" id="2.60.120.260">
    <property type="entry name" value="Galactose-binding domain-like"/>
    <property type="match status" value="1"/>
</dbReference>
<feature type="domain" description="Glycosyl hydrolases family 2 sugar binding" evidence="6">
    <location>
        <begin position="28"/>
        <end position="148"/>
    </location>
</feature>
<dbReference type="PRINTS" id="PR00132">
    <property type="entry name" value="GLHYDRLASE2"/>
</dbReference>
<dbReference type="GO" id="GO:0004566">
    <property type="term" value="F:beta-glucuronidase activity"/>
    <property type="evidence" value="ECO:0007669"/>
    <property type="project" value="UniProtKB-EC"/>
</dbReference>
<dbReference type="Proteomes" id="UP000251853">
    <property type="component" value="Unassembled WGS sequence"/>
</dbReference>
<dbReference type="Pfam" id="PF02837">
    <property type="entry name" value="Glyco_hydro_2_N"/>
    <property type="match status" value="1"/>
</dbReference>
<dbReference type="GO" id="GO:0005975">
    <property type="term" value="P:carbohydrate metabolic process"/>
    <property type="evidence" value="ECO:0007669"/>
    <property type="project" value="InterPro"/>
</dbReference>
<evidence type="ECO:0000256" key="2">
    <source>
        <dbReference type="ARBA" id="ARBA00022801"/>
    </source>
</evidence>
<accession>A0A174UI32</accession>
<evidence type="ECO:0000256" key="3">
    <source>
        <dbReference type="ARBA" id="ARBA00023295"/>
    </source>
</evidence>
<dbReference type="EC" id="3.2.1.31" evidence="7"/>
<reference evidence="8 10" key="2">
    <citation type="submission" date="2018-06" db="EMBL/GenBank/DDBJ databases">
        <authorList>
            <consortium name="Pathogen Informatics"/>
            <person name="Doyle S."/>
        </authorList>
    </citation>
    <scope>NUCLEOTIDE SEQUENCE [LARGE SCALE GENOMIC DNA]</scope>
    <source>
        <strain evidence="8 10">NCTC11224</strain>
    </source>
</reference>
<evidence type="ECO:0000313" key="8">
    <source>
        <dbReference type="EMBL" id="SQB10732.1"/>
    </source>
</evidence>
<dbReference type="Gene3D" id="2.60.40.10">
    <property type="entry name" value="Immunoglobulins"/>
    <property type="match status" value="2"/>
</dbReference>
<dbReference type="InterPro" id="IPR006101">
    <property type="entry name" value="Glyco_hydro_2"/>
</dbReference>
<dbReference type="PANTHER" id="PTHR42732">
    <property type="entry name" value="BETA-GALACTOSIDASE"/>
    <property type="match status" value="1"/>
</dbReference>
<feature type="domain" description="Glycoside hydrolase family 2 immunoglobulin-like beta-sandwich" evidence="4">
    <location>
        <begin position="175"/>
        <end position="260"/>
    </location>
</feature>
<evidence type="ECO:0000313" key="9">
    <source>
        <dbReference type="Proteomes" id="UP000095512"/>
    </source>
</evidence>
<organism evidence="7 9">
    <name type="scientific">Enterocloster clostridioformis</name>
    <dbReference type="NCBI Taxonomy" id="1531"/>
    <lineage>
        <taxon>Bacteria</taxon>
        <taxon>Bacillati</taxon>
        <taxon>Bacillota</taxon>
        <taxon>Clostridia</taxon>
        <taxon>Lachnospirales</taxon>
        <taxon>Lachnospiraceae</taxon>
        <taxon>Enterocloster</taxon>
    </lineage>
</organism>
<dbReference type="InterPro" id="IPR036156">
    <property type="entry name" value="Beta-gal/glucu_dom_sf"/>
</dbReference>
<dbReference type="InterPro" id="IPR013783">
    <property type="entry name" value="Ig-like_fold"/>
</dbReference>
<dbReference type="SUPFAM" id="SSF49303">
    <property type="entry name" value="beta-Galactosidase/glucuronidase domain"/>
    <property type="match status" value="1"/>
</dbReference>
<dbReference type="Gene3D" id="3.20.20.80">
    <property type="entry name" value="Glycosidases"/>
    <property type="match status" value="1"/>
</dbReference>
<evidence type="ECO:0000259" key="6">
    <source>
        <dbReference type="Pfam" id="PF02837"/>
    </source>
</evidence>
<keyword evidence="2 7" id="KW-0378">Hydrolase</keyword>
<dbReference type="Proteomes" id="UP000095512">
    <property type="component" value="Unassembled WGS sequence"/>
</dbReference>
<sequence length="744" mass="86093">MENINSGWEFQKLYQTDIDKICNMDEISFDREAFEQVDLPHTWYSEENPYKGTVVYRKKVMLDYKEDNQVFLIFLAADRWCKVFVNRHYVGEHKGGYSAFTFPITQYCEPGKENELDIFLDNRSWEEISPLTGDFTVFGGLYRGIDLIITENVCFDRSYYGTSGLIVRTKILEDGTGEILAEPHLYNAKGKDVQIDYRVLSPRQEITACKTELGESICHIEVPNPVLWNGLKKPSLYCLHAELKADGRVVDSADIPLGFRSISIDGEKGFFLNGENIKLNGVAKHQDYDGVFNATNEEHWNQDIHDILEIGANSVRLSHYQHPQEMYRLCDEQGLIVWAEIPMLKMTESEALLENACSQLEELILQNIHHPSICFWGIQNEIAMFGENQGMYERVKRLGDLAKQLDPSRISSCANLFCVKNDSVLNKLTEAVGYNIYFGWYYGEMKDSEAFVEKFHEDNPHIPLGITEYGVDCNLAFHSQDPKVKDYSEEFQALYHETVYPMFKSKPYIWGTYVWNLYDFSSEIRDEGGLKHKNGKGLITFDRKIKKDAYYYYMAQWSSKPFVKIAQSRFVKREQPEICITVYSNQKEVDLYVNQNCYKGFSESGVFHFYKIALGQGENRVKAVSGEWEDEAVFCGVTEKELSYVYVDSNPGLNVKNWFTDVVEEERMFPKGMFSIRESCKDLLESEQAMAVIEEFSAELAKQMRERQGMMPLERILSYMKKEVTDEQCRELNGKLIQIAKGKE</sequence>
<dbReference type="SUPFAM" id="SSF49785">
    <property type="entry name" value="Galactose-binding domain-like"/>
    <property type="match status" value="1"/>
</dbReference>
<name>A0A174UI32_9FIRM</name>
<evidence type="ECO:0000313" key="7">
    <source>
        <dbReference type="EMBL" id="CUQ19727.1"/>
    </source>
</evidence>
<dbReference type="RefSeq" id="WP_057573110.1">
    <property type="nucleotide sequence ID" value="NZ_CZAB01000110.1"/>
</dbReference>
<gene>
    <name evidence="7" type="primary">lacZ1</name>
    <name evidence="7" type="ORF">ERS852480_05122</name>
    <name evidence="8" type="ORF">NCTC11224_02069</name>
</gene>
<evidence type="ECO:0000313" key="10">
    <source>
        <dbReference type="Proteomes" id="UP000251853"/>
    </source>
</evidence>